<dbReference type="SUPFAM" id="SSF89796">
    <property type="entry name" value="CoA-transferase family III (CaiB/BaiF)"/>
    <property type="match status" value="1"/>
</dbReference>
<feature type="non-terminal residue" evidence="1">
    <location>
        <position position="1"/>
    </location>
</feature>
<sequence>FFTHLDHPQAGRLEYPTAGHKMSETPWRGERAAPLLGEHNEQVYRGRLGYSKEQLDTMAADGTI</sequence>
<dbReference type="InterPro" id="IPR023606">
    <property type="entry name" value="CoA-Trfase_III_dom_1_sf"/>
</dbReference>
<comment type="caution">
    <text evidence="1">The sequence shown here is derived from an EMBL/GenBank/DDBJ whole genome shotgun (WGS) entry which is preliminary data.</text>
</comment>
<gene>
    <name evidence="1" type="ORF">S01H1_28139</name>
</gene>
<protein>
    <recommendedName>
        <fullName evidence="2">Formyl-CoA transferase</fullName>
    </recommendedName>
</protein>
<name>X0U6Y2_9ZZZZ</name>
<proteinExistence type="predicted"/>
<dbReference type="EMBL" id="BARS01017179">
    <property type="protein sequence ID" value="GAF95086.1"/>
    <property type="molecule type" value="Genomic_DNA"/>
</dbReference>
<accession>X0U6Y2</accession>
<dbReference type="Gene3D" id="3.40.50.10540">
    <property type="entry name" value="Crotonobetainyl-coa:carnitine coa-transferase, domain 1"/>
    <property type="match status" value="1"/>
</dbReference>
<organism evidence="1">
    <name type="scientific">marine sediment metagenome</name>
    <dbReference type="NCBI Taxonomy" id="412755"/>
    <lineage>
        <taxon>unclassified sequences</taxon>
        <taxon>metagenomes</taxon>
        <taxon>ecological metagenomes</taxon>
    </lineage>
</organism>
<evidence type="ECO:0000313" key="1">
    <source>
        <dbReference type="EMBL" id="GAF95086.1"/>
    </source>
</evidence>
<reference evidence="1" key="1">
    <citation type="journal article" date="2014" name="Front. Microbiol.">
        <title>High frequency of phylogenetically diverse reductive dehalogenase-homologous genes in deep subseafloor sedimentary metagenomes.</title>
        <authorList>
            <person name="Kawai M."/>
            <person name="Futagami T."/>
            <person name="Toyoda A."/>
            <person name="Takaki Y."/>
            <person name="Nishi S."/>
            <person name="Hori S."/>
            <person name="Arai W."/>
            <person name="Tsubouchi T."/>
            <person name="Morono Y."/>
            <person name="Uchiyama I."/>
            <person name="Ito T."/>
            <person name="Fujiyama A."/>
            <person name="Inagaki F."/>
            <person name="Takami H."/>
        </authorList>
    </citation>
    <scope>NUCLEOTIDE SEQUENCE</scope>
    <source>
        <strain evidence="1">Expedition CK06-06</strain>
    </source>
</reference>
<evidence type="ECO:0008006" key="2">
    <source>
        <dbReference type="Google" id="ProtNLM"/>
    </source>
</evidence>
<dbReference type="AlphaFoldDB" id="X0U6Y2"/>